<dbReference type="SUPFAM" id="SSF69765">
    <property type="entry name" value="IpsF-like"/>
    <property type="match status" value="1"/>
</dbReference>
<dbReference type="AlphaFoldDB" id="A0AAJ1AJR2"/>
<comment type="caution">
    <text evidence="10">The sequence shown here is derived from an EMBL/GenBank/DDBJ whole genome shotgun (WGS) entry which is preliminary data.</text>
</comment>
<evidence type="ECO:0000256" key="4">
    <source>
        <dbReference type="ARBA" id="ARBA00022723"/>
    </source>
</evidence>
<dbReference type="GO" id="GO:0008685">
    <property type="term" value="F:2-C-methyl-D-erythritol 2,4-cyclodiphosphate synthase activity"/>
    <property type="evidence" value="ECO:0007669"/>
    <property type="project" value="UniProtKB-UniRule"/>
</dbReference>
<dbReference type="Pfam" id="PF02542">
    <property type="entry name" value="YgbB"/>
    <property type="match status" value="1"/>
</dbReference>
<sequence>MTVGIGFDTHPLVSGRRLVLGGVEIPFEKGLEGHSDADALAHAVIDAILGAACAGDIGSCFGTDDPQYKDVSSLLLLREAFQRVQTLGYTVNHIDATIIAEAPKLAPYIAQMRANLAESIRTPIEGVSVKAATANRVGALGAGHGIACLAIASLRRRPMTSEG</sequence>
<dbReference type="NCBIfam" id="TIGR00151">
    <property type="entry name" value="ispF"/>
    <property type="match status" value="1"/>
</dbReference>
<comment type="catalytic activity">
    <reaction evidence="1 7 8">
        <text>4-CDP-2-C-methyl-D-erythritol 2-phosphate = 2-C-methyl-D-erythritol 2,4-cyclic diphosphate + CMP</text>
        <dbReference type="Rhea" id="RHEA:23864"/>
        <dbReference type="ChEBI" id="CHEBI:57919"/>
        <dbReference type="ChEBI" id="CHEBI:58483"/>
        <dbReference type="ChEBI" id="CHEBI:60377"/>
        <dbReference type="EC" id="4.6.1.12"/>
    </reaction>
</comment>
<protein>
    <recommendedName>
        <fullName evidence="3 7">2-C-methyl-D-erythritol 2,4-cyclodiphosphate synthase</fullName>
        <shortName evidence="7">MECDP-synthase</shortName>
        <shortName evidence="7">MECPP-synthase</shortName>
        <shortName evidence="7">MECPS</shortName>
        <ecNumber evidence="3 7">4.6.1.12</ecNumber>
    </recommendedName>
</protein>
<feature type="binding site" evidence="7">
    <location>
        <position position="8"/>
    </location>
    <ligand>
        <name>a divalent metal cation</name>
        <dbReference type="ChEBI" id="CHEBI:60240"/>
    </ligand>
</feature>
<feature type="site" description="Transition state stabilizer" evidence="7">
    <location>
        <position position="133"/>
    </location>
</feature>
<comment type="similarity">
    <text evidence="7 8">Belongs to the IspF family.</text>
</comment>
<evidence type="ECO:0000259" key="9">
    <source>
        <dbReference type="Pfam" id="PF02542"/>
    </source>
</evidence>
<dbReference type="GO" id="GO:0016114">
    <property type="term" value="P:terpenoid biosynthetic process"/>
    <property type="evidence" value="ECO:0007669"/>
    <property type="project" value="InterPro"/>
</dbReference>
<evidence type="ECO:0000256" key="3">
    <source>
        <dbReference type="ARBA" id="ARBA00012579"/>
    </source>
</evidence>
<feature type="binding site" evidence="7">
    <location>
        <position position="42"/>
    </location>
    <ligand>
        <name>a divalent metal cation</name>
        <dbReference type="ChEBI" id="CHEBI:60240"/>
    </ligand>
</feature>
<dbReference type="Proteomes" id="UP001197609">
    <property type="component" value="Unassembled WGS sequence"/>
</dbReference>
<dbReference type="PROSITE" id="PS01350">
    <property type="entry name" value="ISPF"/>
    <property type="match status" value="1"/>
</dbReference>
<evidence type="ECO:0000256" key="8">
    <source>
        <dbReference type="RuleBase" id="RU004395"/>
    </source>
</evidence>
<dbReference type="EC" id="4.6.1.12" evidence="3 7"/>
<keyword evidence="6 7" id="KW-0456">Lyase</keyword>
<dbReference type="CDD" id="cd00554">
    <property type="entry name" value="MECDP_synthase"/>
    <property type="match status" value="1"/>
</dbReference>
<evidence type="ECO:0000313" key="10">
    <source>
        <dbReference type="EMBL" id="MBZ0159452.1"/>
    </source>
</evidence>
<keyword evidence="4 7" id="KW-0479">Metal-binding</keyword>
<reference evidence="10 11" key="1">
    <citation type="journal article" date="2021" name="bioRxiv">
        <title>Unraveling nitrogen, sulfur and carbon metabolic pathways and microbial community transcriptional responses to substrate deprivation and toxicity stresses in a bioreactor mimicking anoxic brackish coastal sediment conditions.</title>
        <authorList>
            <person name="Martins P.D."/>
            <person name="Echeveste M.J."/>
            <person name="Arshad A."/>
            <person name="Kurth J."/>
            <person name="Ouboter H."/>
            <person name="Jetten M.S.M."/>
            <person name="Welte C.U."/>
        </authorList>
    </citation>
    <scope>NUCLEOTIDE SEQUENCE [LARGE SCALE GENOMIC DNA]</scope>
    <source>
        <strain evidence="10">MAG_38</strain>
    </source>
</reference>
<comment type="cofactor">
    <cofactor evidence="7">
        <name>a divalent metal cation</name>
        <dbReference type="ChEBI" id="CHEBI:60240"/>
    </cofactor>
    <text evidence="7">Binds 1 divalent metal cation per subunit.</text>
</comment>
<dbReference type="InterPro" id="IPR003526">
    <property type="entry name" value="MECDP_synthase"/>
</dbReference>
<evidence type="ECO:0000313" key="11">
    <source>
        <dbReference type="Proteomes" id="UP001197609"/>
    </source>
</evidence>
<dbReference type="HAMAP" id="MF_00107">
    <property type="entry name" value="IspF"/>
    <property type="match status" value="1"/>
</dbReference>
<comment type="pathway">
    <text evidence="2 7">Isoprenoid biosynthesis; isopentenyl diphosphate biosynthesis via DXP pathway; isopentenyl diphosphate from 1-deoxy-D-xylulose 5-phosphate: step 4/6.</text>
</comment>
<evidence type="ECO:0000256" key="6">
    <source>
        <dbReference type="ARBA" id="ARBA00023239"/>
    </source>
</evidence>
<dbReference type="GO" id="GO:0046872">
    <property type="term" value="F:metal ion binding"/>
    <property type="evidence" value="ECO:0007669"/>
    <property type="project" value="UniProtKB-KW"/>
</dbReference>
<feature type="site" description="Transition state stabilizer" evidence="7">
    <location>
        <position position="34"/>
    </location>
</feature>
<feature type="domain" description="2-C-methyl-D-erythritol 2,4-cyclodiphosphate synthase" evidence="9">
    <location>
        <begin position="1"/>
        <end position="154"/>
    </location>
</feature>
<evidence type="ECO:0000256" key="5">
    <source>
        <dbReference type="ARBA" id="ARBA00023229"/>
    </source>
</evidence>
<feature type="binding site" evidence="7">
    <location>
        <begin position="8"/>
        <end position="10"/>
    </location>
    <ligand>
        <name>4-CDP-2-C-methyl-D-erythritol 2-phosphate</name>
        <dbReference type="ChEBI" id="CHEBI:57919"/>
    </ligand>
</feature>
<feature type="binding site" evidence="7">
    <location>
        <begin position="56"/>
        <end position="58"/>
    </location>
    <ligand>
        <name>4-CDP-2-C-methyl-D-erythritol 2-phosphate</name>
        <dbReference type="ChEBI" id="CHEBI:57919"/>
    </ligand>
</feature>
<dbReference type="EMBL" id="JAIOIU010000053">
    <property type="protein sequence ID" value="MBZ0159452.1"/>
    <property type="molecule type" value="Genomic_DNA"/>
</dbReference>
<feature type="binding site" evidence="7">
    <location>
        <begin position="34"/>
        <end position="35"/>
    </location>
    <ligand>
        <name>4-CDP-2-C-methyl-D-erythritol 2-phosphate</name>
        <dbReference type="ChEBI" id="CHEBI:57919"/>
    </ligand>
</feature>
<comment type="function">
    <text evidence="7">Involved in the biosynthesis of isopentenyl diphosphate (IPP) and dimethylallyl diphosphate (DMAPP), two major building blocks of isoprenoid compounds. Catalyzes the conversion of 4-diphosphocytidyl-2-C-methyl-D-erythritol 2-phosphate (CDP-ME2P) to 2-C-methyl-D-erythritol 2,4-cyclodiphosphate (ME-CPP) with a corresponding release of cytidine 5-monophosphate (CMP).</text>
</comment>
<evidence type="ECO:0000256" key="7">
    <source>
        <dbReference type="HAMAP-Rule" id="MF_00107"/>
    </source>
</evidence>
<dbReference type="PANTHER" id="PTHR43181">
    <property type="entry name" value="2-C-METHYL-D-ERYTHRITOL 2,4-CYCLODIPHOSPHATE SYNTHASE, CHLOROPLASTIC"/>
    <property type="match status" value="1"/>
</dbReference>
<comment type="subunit">
    <text evidence="7">Homotrimer.</text>
</comment>
<keyword evidence="5 7" id="KW-0414">Isoprene biosynthesis</keyword>
<feature type="binding site" evidence="7">
    <location>
        <position position="10"/>
    </location>
    <ligand>
        <name>a divalent metal cation</name>
        <dbReference type="ChEBI" id="CHEBI:60240"/>
    </ligand>
</feature>
<comment type="caution">
    <text evidence="7">Lacks conserved residue(s) required for the propagation of feature annotation.</text>
</comment>
<evidence type="ECO:0000256" key="2">
    <source>
        <dbReference type="ARBA" id="ARBA00004709"/>
    </source>
</evidence>
<dbReference type="GO" id="GO:0019288">
    <property type="term" value="P:isopentenyl diphosphate biosynthetic process, methylerythritol 4-phosphate pathway"/>
    <property type="evidence" value="ECO:0007669"/>
    <property type="project" value="UniProtKB-UniRule"/>
</dbReference>
<gene>
    <name evidence="7 10" type="primary">ispF</name>
    <name evidence="10" type="ORF">K8G79_04860</name>
</gene>
<dbReference type="InterPro" id="IPR020555">
    <property type="entry name" value="MECDP_synthase_CS"/>
</dbReference>
<accession>A0AAJ1AJR2</accession>
<name>A0AAJ1AJR2_9BACT</name>
<dbReference type="InterPro" id="IPR036571">
    <property type="entry name" value="MECDP_synthase_sf"/>
</dbReference>
<dbReference type="Gene3D" id="3.30.1330.50">
    <property type="entry name" value="2-C-methyl-D-erythritol 2,4-cyclodiphosphate synthase"/>
    <property type="match status" value="1"/>
</dbReference>
<dbReference type="PANTHER" id="PTHR43181:SF1">
    <property type="entry name" value="2-C-METHYL-D-ERYTHRITOL 2,4-CYCLODIPHOSPHATE SYNTHASE, CHLOROPLASTIC"/>
    <property type="match status" value="1"/>
</dbReference>
<organism evidence="10 11">
    <name type="scientific">Candidatus Methylomirabilis tolerans</name>
    <dbReference type="NCBI Taxonomy" id="3123416"/>
    <lineage>
        <taxon>Bacteria</taxon>
        <taxon>Candidatus Methylomirabilota</taxon>
        <taxon>Candidatus Methylomirabilia</taxon>
        <taxon>Candidatus Methylomirabilales</taxon>
        <taxon>Candidatus Methylomirabilaceae</taxon>
        <taxon>Candidatus Methylomirabilis</taxon>
    </lineage>
</organism>
<proteinExistence type="inferred from homology"/>
<evidence type="ECO:0000256" key="1">
    <source>
        <dbReference type="ARBA" id="ARBA00000200"/>
    </source>
</evidence>